<sequence>MVIKKSQRDFDKIGRQSTLEMVNTTLTIQDILPYGSTKSNHKKVDMDAVLPFIILPLLLVLSTTSKLVTIIVMIFIGMGALYVQSRPRQKNRSPFFYSWTLSSGIYMFLIFELGILRLLEITQLENFVFLLLLTSTCYFFYKMKAVADFELATGTSKGKEYSPVLTSDSYYCQICQIEVNERFFHSIWWDCCVLRPNYIYFVAGQVFAFATLLYGTNLGLTTVCQPFILYGTILMPEDCNDVYYEFDLALCFVSCIYGLGYLLITALVLLRQVLIYIPKYSEPQWRKIINVLTV</sequence>
<reference evidence="8" key="1">
    <citation type="submission" date="2025-08" db="UniProtKB">
        <authorList>
            <consortium name="RefSeq"/>
        </authorList>
    </citation>
    <scope>IDENTIFICATION</scope>
    <source>
        <tissue evidence="8">Whole body</tissue>
    </source>
</reference>
<name>A0A8B8HJH7_VANTA</name>
<evidence type="ECO:0000313" key="7">
    <source>
        <dbReference type="Proteomes" id="UP001652626"/>
    </source>
</evidence>
<keyword evidence="3 5" id="KW-1133">Transmembrane helix</keyword>
<comment type="domain">
    <text evidence="5">The DHHC domain is required for palmitoyltransferase activity.</text>
</comment>
<dbReference type="InterPro" id="IPR001594">
    <property type="entry name" value="Palmitoyltrfase_DHHC"/>
</dbReference>
<comment type="similarity">
    <text evidence="5">Belongs to the DHHC palmitoyltransferase family.</text>
</comment>
<protein>
    <recommendedName>
        <fullName evidence="5">Palmitoyltransferase</fullName>
        <ecNumber evidence="5">2.3.1.225</ecNumber>
    </recommendedName>
</protein>
<comment type="subcellular location">
    <subcellularLocation>
        <location evidence="1">Membrane</location>
        <topology evidence="1">Multi-pass membrane protein</topology>
    </subcellularLocation>
</comment>
<dbReference type="GO" id="GO:0016020">
    <property type="term" value="C:membrane"/>
    <property type="evidence" value="ECO:0007669"/>
    <property type="project" value="UniProtKB-SubCell"/>
</dbReference>
<dbReference type="OrthoDB" id="430659at2759"/>
<keyword evidence="5" id="KW-0012">Acyltransferase</keyword>
<dbReference type="GO" id="GO:0019706">
    <property type="term" value="F:protein-cysteine S-palmitoyltransferase activity"/>
    <property type="evidence" value="ECO:0007669"/>
    <property type="project" value="UniProtKB-EC"/>
</dbReference>
<feature type="transmembrane region" description="Helical" evidence="5">
    <location>
        <begin position="95"/>
        <end position="115"/>
    </location>
</feature>
<feature type="transmembrane region" description="Helical" evidence="5">
    <location>
        <begin position="198"/>
        <end position="228"/>
    </location>
</feature>
<keyword evidence="4 5" id="KW-0472">Membrane</keyword>
<dbReference type="RefSeq" id="XP_026483551.1">
    <property type="nucleotide sequence ID" value="XM_026627766.2"/>
</dbReference>
<dbReference type="EC" id="2.3.1.225" evidence="5"/>
<gene>
    <name evidence="8" type="primary">LOC113391705</name>
</gene>
<dbReference type="GeneID" id="113391705"/>
<dbReference type="Proteomes" id="UP001652626">
    <property type="component" value="Chromosome 10"/>
</dbReference>
<feature type="transmembrane region" description="Helical" evidence="5">
    <location>
        <begin position="121"/>
        <end position="141"/>
    </location>
</feature>
<evidence type="ECO:0000256" key="2">
    <source>
        <dbReference type="ARBA" id="ARBA00022692"/>
    </source>
</evidence>
<accession>A0A8B8HJH7</accession>
<dbReference type="CTD" id="33516"/>
<feature type="transmembrane region" description="Helical" evidence="5">
    <location>
        <begin position="67"/>
        <end position="83"/>
    </location>
</feature>
<feature type="domain" description="Palmitoyltransferase DHHC" evidence="6">
    <location>
        <begin position="167"/>
        <end position="273"/>
    </location>
</feature>
<dbReference type="OMA" id="GNWSEFM"/>
<dbReference type="Pfam" id="PF01529">
    <property type="entry name" value="DHHC"/>
    <property type="match status" value="1"/>
</dbReference>
<dbReference type="AlphaFoldDB" id="A0A8B8HJH7"/>
<keyword evidence="2 5" id="KW-0812">Transmembrane</keyword>
<comment type="catalytic activity">
    <reaction evidence="5">
        <text>L-cysteinyl-[protein] + hexadecanoyl-CoA = S-hexadecanoyl-L-cysteinyl-[protein] + CoA</text>
        <dbReference type="Rhea" id="RHEA:36683"/>
        <dbReference type="Rhea" id="RHEA-COMP:10131"/>
        <dbReference type="Rhea" id="RHEA-COMP:11032"/>
        <dbReference type="ChEBI" id="CHEBI:29950"/>
        <dbReference type="ChEBI" id="CHEBI:57287"/>
        <dbReference type="ChEBI" id="CHEBI:57379"/>
        <dbReference type="ChEBI" id="CHEBI:74151"/>
        <dbReference type="EC" id="2.3.1.225"/>
    </reaction>
</comment>
<keyword evidence="5" id="KW-0808">Transferase</keyword>
<keyword evidence="7" id="KW-1185">Reference proteome</keyword>
<organism evidence="7 8">
    <name type="scientific">Vanessa tameamea</name>
    <name type="common">Kamehameha butterfly</name>
    <dbReference type="NCBI Taxonomy" id="334116"/>
    <lineage>
        <taxon>Eukaryota</taxon>
        <taxon>Metazoa</taxon>
        <taxon>Ecdysozoa</taxon>
        <taxon>Arthropoda</taxon>
        <taxon>Hexapoda</taxon>
        <taxon>Insecta</taxon>
        <taxon>Pterygota</taxon>
        <taxon>Neoptera</taxon>
        <taxon>Endopterygota</taxon>
        <taxon>Lepidoptera</taxon>
        <taxon>Glossata</taxon>
        <taxon>Ditrysia</taxon>
        <taxon>Papilionoidea</taxon>
        <taxon>Nymphalidae</taxon>
        <taxon>Nymphalinae</taxon>
        <taxon>Vanessa</taxon>
    </lineage>
</organism>
<feature type="transmembrane region" description="Helical" evidence="5">
    <location>
        <begin position="248"/>
        <end position="270"/>
    </location>
</feature>
<proteinExistence type="inferred from homology"/>
<evidence type="ECO:0000259" key="6">
    <source>
        <dbReference type="Pfam" id="PF01529"/>
    </source>
</evidence>
<evidence type="ECO:0000313" key="8">
    <source>
        <dbReference type="RefSeq" id="XP_026483551.1"/>
    </source>
</evidence>
<evidence type="ECO:0000256" key="4">
    <source>
        <dbReference type="ARBA" id="ARBA00023136"/>
    </source>
</evidence>
<evidence type="ECO:0000256" key="5">
    <source>
        <dbReference type="RuleBase" id="RU079119"/>
    </source>
</evidence>
<evidence type="ECO:0000256" key="3">
    <source>
        <dbReference type="ARBA" id="ARBA00022989"/>
    </source>
</evidence>
<evidence type="ECO:0000256" key="1">
    <source>
        <dbReference type="ARBA" id="ARBA00004141"/>
    </source>
</evidence>